<feature type="non-terminal residue" evidence="1">
    <location>
        <position position="1"/>
    </location>
</feature>
<feature type="non-terminal residue" evidence="1">
    <location>
        <position position="37"/>
    </location>
</feature>
<name>A0A6J4U7Y5_9BACT</name>
<accession>A0A6J4U7Y5</accession>
<reference evidence="1" key="1">
    <citation type="submission" date="2020-02" db="EMBL/GenBank/DDBJ databases">
        <authorList>
            <person name="Meier V. D."/>
        </authorList>
    </citation>
    <scope>NUCLEOTIDE SEQUENCE</scope>
    <source>
        <strain evidence="1">AVDCRST_MAG19</strain>
    </source>
</reference>
<sequence length="37" mass="3995">WRLSQPPCDGSPAASQIIHGTKVSCYGSCQRRYPTGS</sequence>
<organism evidence="1">
    <name type="scientific">uncultured Thermomicrobiales bacterium</name>
    <dbReference type="NCBI Taxonomy" id="1645740"/>
    <lineage>
        <taxon>Bacteria</taxon>
        <taxon>Pseudomonadati</taxon>
        <taxon>Thermomicrobiota</taxon>
        <taxon>Thermomicrobia</taxon>
        <taxon>Thermomicrobiales</taxon>
        <taxon>environmental samples</taxon>
    </lineage>
</organism>
<protein>
    <submittedName>
        <fullName evidence="1">Uncharacterized protein</fullName>
    </submittedName>
</protein>
<dbReference type="EMBL" id="CADCWL010000001">
    <property type="protein sequence ID" value="CAA9540948.1"/>
    <property type="molecule type" value="Genomic_DNA"/>
</dbReference>
<dbReference type="AlphaFoldDB" id="A0A6J4U7Y5"/>
<evidence type="ECO:0000313" key="1">
    <source>
        <dbReference type="EMBL" id="CAA9540948.1"/>
    </source>
</evidence>
<proteinExistence type="predicted"/>
<gene>
    <name evidence="1" type="ORF">AVDCRST_MAG19-1495</name>
</gene>